<dbReference type="Pfam" id="PF18291">
    <property type="entry name" value="HU-HIG"/>
    <property type="match status" value="1"/>
</dbReference>
<proteinExistence type="predicted"/>
<evidence type="ECO:0000313" key="4">
    <source>
        <dbReference type="Proteomes" id="UP001496674"/>
    </source>
</evidence>
<evidence type="ECO:0000259" key="2">
    <source>
        <dbReference type="Pfam" id="PF18291"/>
    </source>
</evidence>
<dbReference type="NCBIfam" id="TIGR01201">
    <property type="entry name" value="HU_rel"/>
    <property type="match status" value="1"/>
</dbReference>
<dbReference type="InterPro" id="IPR005902">
    <property type="entry name" value="HU_DNA-bd_put"/>
</dbReference>
<evidence type="ECO:0000313" key="3">
    <source>
        <dbReference type="EMBL" id="BEG99159.1"/>
    </source>
</evidence>
<gene>
    <name evidence="3" type="ORF">BSYN_14240</name>
</gene>
<dbReference type="InterPro" id="IPR010992">
    <property type="entry name" value="IHF-like_DNA-bd_dom_sf"/>
</dbReference>
<keyword evidence="1" id="KW-0238">DNA-binding</keyword>
<feature type="domain" description="HU" evidence="2">
    <location>
        <begin position="41"/>
        <end position="162"/>
    </location>
</feature>
<reference evidence="3 4" key="1">
    <citation type="submission" date="2023-04" db="EMBL/GenBank/DDBJ databases">
        <title>Draft genome sequence of acteroides sedimenti strain YN3PY1.</title>
        <authorList>
            <person name="Yoshida N."/>
        </authorList>
    </citation>
    <scope>NUCLEOTIDE SEQUENCE [LARGE SCALE GENOMIC DNA]</scope>
    <source>
        <strain evidence="3 4">YN3PY1</strain>
    </source>
</reference>
<dbReference type="SUPFAM" id="SSF47729">
    <property type="entry name" value="IHF-like DNA-binding proteins"/>
    <property type="match status" value="1"/>
</dbReference>
<accession>A0ABM8IAX4</accession>
<evidence type="ECO:0000256" key="1">
    <source>
        <dbReference type="ARBA" id="ARBA00023125"/>
    </source>
</evidence>
<dbReference type="InterPro" id="IPR041607">
    <property type="entry name" value="HU-HIG"/>
</dbReference>
<name>A0ABM8IAX4_9BACE</name>
<protein>
    <recommendedName>
        <fullName evidence="2">HU domain-containing protein</fullName>
    </recommendedName>
</protein>
<organism evidence="3 4">
    <name type="scientific">Bacteroides sedimenti</name>
    <dbReference type="NCBI Taxonomy" id="2136147"/>
    <lineage>
        <taxon>Bacteria</taxon>
        <taxon>Pseudomonadati</taxon>
        <taxon>Bacteroidota</taxon>
        <taxon>Bacteroidia</taxon>
        <taxon>Bacteroidales</taxon>
        <taxon>Bacteroidaceae</taxon>
        <taxon>Bacteroides</taxon>
    </lineage>
</organism>
<dbReference type="Gene3D" id="4.10.520.10">
    <property type="entry name" value="IHF-like DNA-binding proteins"/>
    <property type="match status" value="1"/>
</dbReference>
<sequence length="183" mass="20653">MYTARTPGWKAVVHPGVEGGYTRVKREFIHYKFIKIKVMTDYVVRTKMDKSGDEEKVRYYGVPVTSGQVGVKELARDICSRCSLNAADVHAAVVALGDVMRNYLLKGNTVYLEDIGLFSISASSEGFDTPDECTPSKMKAQRVCFKADKGMRSILRKVKFQRSNRAVTKINKQIKKYEDNTIP</sequence>
<dbReference type="EMBL" id="AP028055">
    <property type="protein sequence ID" value="BEG99159.1"/>
    <property type="molecule type" value="Genomic_DNA"/>
</dbReference>
<keyword evidence="4" id="KW-1185">Reference proteome</keyword>
<dbReference type="Proteomes" id="UP001496674">
    <property type="component" value="Chromosome"/>
</dbReference>